<proteinExistence type="predicted"/>
<feature type="compositionally biased region" description="Pro residues" evidence="1">
    <location>
        <begin position="23"/>
        <end position="66"/>
    </location>
</feature>
<feature type="compositionally biased region" description="Acidic residues" evidence="1">
    <location>
        <begin position="104"/>
        <end position="121"/>
    </location>
</feature>
<dbReference type="AlphaFoldDB" id="A0A0G4FHP0"/>
<feature type="region of interest" description="Disordered" evidence="1">
    <location>
        <begin position="401"/>
        <end position="420"/>
    </location>
</feature>
<dbReference type="Proteomes" id="UP000041254">
    <property type="component" value="Unassembled WGS sequence"/>
</dbReference>
<sequence>MKFLRLVILAFLLVANVRAQPPGGEPPGGEEPPGPDPLEQPAPVDEPPAAPVAEPPAAPVDEPPAAPVADTPVDDPTVDEPTVDDPTVDEPGGTPDDTVAEPVDTVDDTPVDEPIADEPGDTPDQPGDTVAVVTTPSVTAISTTPQVATTPSATTTSTSTATGDGTTTTDSPTSTLTEGPTTTTDSPTTDGSGGGGGTPPTGGGGGGGTTDTGGDDVPGDTSATIGDVVLPVEEDLIGTRKGDLQWATYQCGGTPALGIYDFADGASDTLAEGEGYIGCGIDLPINEVFANKLFSTELGTLSDGRYKTQVTVKSEWEAAGALAALERVKFHTYRWKHGDDRSVDSRKEHFGVLADELKKEFPEAVFESSADGEKALYVNVPTLLFKTMQATQRLYQMVREQQQEEGAKESERRPSRGSSFQDFLHWVTGTR</sequence>
<feature type="compositionally biased region" description="Acidic residues" evidence="1">
    <location>
        <begin position="72"/>
        <end position="88"/>
    </location>
</feature>
<feature type="compositionally biased region" description="Low complexity" evidence="1">
    <location>
        <begin position="89"/>
        <end position="103"/>
    </location>
</feature>
<organism evidence="4 5">
    <name type="scientific">Vitrella brassicaformis (strain CCMP3155)</name>
    <dbReference type="NCBI Taxonomy" id="1169540"/>
    <lineage>
        <taxon>Eukaryota</taxon>
        <taxon>Sar</taxon>
        <taxon>Alveolata</taxon>
        <taxon>Colpodellida</taxon>
        <taxon>Vitrellaceae</taxon>
        <taxon>Vitrella</taxon>
    </lineage>
</organism>
<dbReference type="InterPro" id="IPR030392">
    <property type="entry name" value="S74_ICA"/>
</dbReference>
<dbReference type="PROSITE" id="PS51688">
    <property type="entry name" value="ICA"/>
    <property type="match status" value="1"/>
</dbReference>
<feature type="compositionally biased region" description="Low complexity" evidence="1">
    <location>
        <begin position="129"/>
        <end position="190"/>
    </location>
</feature>
<accession>A0A0G4FHP0</accession>
<evidence type="ECO:0000259" key="3">
    <source>
        <dbReference type="PROSITE" id="PS51688"/>
    </source>
</evidence>
<gene>
    <name evidence="4" type="ORF">Vbra_15347</name>
</gene>
<dbReference type="InParanoid" id="A0A0G4FHP0"/>
<feature type="chain" id="PRO_5005188813" description="Peptidase S74 domain-containing protein" evidence="2">
    <location>
        <begin position="20"/>
        <end position="431"/>
    </location>
</feature>
<dbReference type="EMBL" id="CDMY01000436">
    <property type="protein sequence ID" value="CEM12505.1"/>
    <property type="molecule type" value="Genomic_DNA"/>
</dbReference>
<dbReference type="Pfam" id="PF13884">
    <property type="entry name" value="Peptidase_S74"/>
    <property type="match status" value="1"/>
</dbReference>
<evidence type="ECO:0000256" key="2">
    <source>
        <dbReference type="SAM" id="SignalP"/>
    </source>
</evidence>
<evidence type="ECO:0000256" key="1">
    <source>
        <dbReference type="SAM" id="MobiDB-lite"/>
    </source>
</evidence>
<keyword evidence="5" id="KW-1185">Reference proteome</keyword>
<feature type="domain" description="Peptidase S74" evidence="3">
    <location>
        <begin position="302"/>
        <end position="405"/>
    </location>
</feature>
<evidence type="ECO:0000313" key="4">
    <source>
        <dbReference type="EMBL" id="CEM12505.1"/>
    </source>
</evidence>
<dbReference type="STRING" id="1169540.A0A0G4FHP0"/>
<evidence type="ECO:0000313" key="5">
    <source>
        <dbReference type="Proteomes" id="UP000041254"/>
    </source>
</evidence>
<name>A0A0G4FHP0_VITBC</name>
<protein>
    <recommendedName>
        <fullName evidence="3">Peptidase S74 domain-containing protein</fullName>
    </recommendedName>
</protein>
<feature type="compositionally biased region" description="Gly residues" evidence="1">
    <location>
        <begin position="191"/>
        <end position="211"/>
    </location>
</feature>
<feature type="signal peptide" evidence="2">
    <location>
        <begin position="1"/>
        <end position="19"/>
    </location>
</feature>
<dbReference type="VEuPathDB" id="CryptoDB:Vbra_15347"/>
<feature type="region of interest" description="Disordered" evidence="1">
    <location>
        <begin position="18"/>
        <end position="226"/>
    </location>
</feature>
<reference evidence="4 5" key="1">
    <citation type="submission" date="2014-11" db="EMBL/GenBank/DDBJ databases">
        <authorList>
            <person name="Zhu J."/>
            <person name="Qi W."/>
            <person name="Song R."/>
        </authorList>
    </citation>
    <scope>NUCLEOTIDE SEQUENCE [LARGE SCALE GENOMIC DNA]</scope>
</reference>
<feature type="compositionally biased region" description="Basic and acidic residues" evidence="1">
    <location>
        <begin position="401"/>
        <end position="414"/>
    </location>
</feature>
<keyword evidence="2" id="KW-0732">Signal</keyword>